<evidence type="ECO:0000313" key="2">
    <source>
        <dbReference type="EMBL" id="CEF71060.1"/>
    </source>
</evidence>
<dbReference type="AlphaFoldDB" id="A0A090LMI6"/>
<dbReference type="CTD" id="36383440"/>
<evidence type="ECO:0000313" key="3">
    <source>
        <dbReference type="Proteomes" id="UP000035682"/>
    </source>
</evidence>
<reference evidence="2" key="1">
    <citation type="submission" date="2014-09" db="EMBL/GenBank/DDBJ databases">
        <authorList>
            <person name="Aslett A.Martin."/>
        </authorList>
    </citation>
    <scope>NUCLEOTIDE SEQUENCE</scope>
    <source>
        <strain evidence="2">ED321 Heterogonic</strain>
    </source>
</reference>
<dbReference type="EMBL" id="LN609530">
    <property type="protein sequence ID" value="CEF71060.1"/>
    <property type="molecule type" value="Genomic_DNA"/>
</dbReference>
<evidence type="ECO:0000313" key="5">
    <source>
        <dbReference type="WormBase" id="SRAE_X000038700"/>
    </source>
</evidence>
<protein>
    <submittedName>
        <fullName evidence="4">Secreted protein</fullName>
    </submittedName>
</protein>
<name>A0A090LMI6_STRRB</name>
<dbReference type="Proteomes" id="UP000035682">
    <property type="component" value="Unplaced"/>
</dbReference>
<dbReference type="RefSeq" id="XP_024510256.1">
    <property type="nucleotide sequence ID" value="XM_024644726.1"/>
</dbReference>
<keyword evidence="3" id="KW-1185">Reference proteome</keyword>
<reference evidence="4" key="3">
    <citation type="submission" date="2020-12" db="UniProtKB">
        <authorList>
            <consortium name="WormBaseParasite"/>
        </authorList>
    </citation>
    <scope>IDENTIFICATION</scope>
</reference>
<accession>A0A090LMI6</accession>
<sequence length="115" mass="13071">MNNLSSLVFIILIGLLFISKSYELNNQVLADNSLTVQDVPSRVILNDEVDNHIIEKRQKKNKAKKNKIKRRKQRNVSINNIVILITQLQQQLTNVQAQIMQLTATTTTVPTTTTT</sequence>
<organism evidence="2">
    <name type="scientific">Strongyloides ratti</name>
    <name type="common">Parasitic roundworm</name>
    <dbReference type="NCBI Taxonomy" id="34506"/>
    <lineage>
        <taxon>Eukaryota</taxon>
        <taxon>Metazoa</taxon>
        <taxon>Ecdysozoa</taxon>
        <taxon>Nematoda</taxon>
        <taxon>Chromadorea</taxon>
        <taxon>Rhabditida</taxon>
        <taxon>Tylenchina</taxon>
        <taxon>Panagrolaimomorpha</taxon>
        <taxon>Strongyloidoidea</taxon>
        <taxon>Strongyloididae</taxon>
        <taxon>Strongyloides</taxon>
    </lineage>
</organism>
<dbReference type="WormBase" id="SRAE_X000038700">
    <property type="protein sequence ID" value="SRP05284"/>
    <property type="gene ID" value="WBGene00265946"/>
</dbReference>
<dbReference type="GeneID" id="36383440"/>
<reference evidence="3" key="2">
    <citation type="submission" date="2014-09" db="EMBL/GenBank/DDBJ databases">
        <authorList>
            <person name="Martin A.A."/>
        </authorList>
    </citation>
    <scope>NUCLEOTIDE SEQUENCE</scope>
    <source>
        <strain evidence="3">ED321</strain>
    </source>
</reference>
<keyword evidence="1" id="KW-0732">Signal</keyword>
<feature type="chain" id="PRO_5015031027" evidence="1">
    <location>
        <begin position="24"/>
        <end position="115"/>
    </location>
</feature>
<evidence type="ECO:0000313" key="4">
    <source>
        <dbReference type="WBParaSite" id="SRAE_X000038700.1"/>
    </source>
</evidence>
<evidence type="ECO:0000256" key="1">
    <source>
        <dbReference type="SAM" id="SignalP"/>
    </source>
</evidence>
<gene>
    <name evidence="2 4 5" type="ORF">SRAE_X000038700</name>
</gene>
<feature type="signal peptide" evidence="1">
    <location>
        <begin position="1"/>
        <end position="23"/>
    </location>
</feature>
<dbReference type="WBParaSite" id="SRAE_X000038700.1">
    <property type="protein sequence ID" value="SRAE_X000038700.1"/>
    <property type="gene ID" value="WBGene00265946"/>
</dbReference>
<proteinExistence type="predicted"/>